<keyword evidence="1" id="KW-1133">Transmembrane helix</keyword>
<reference evidence="2 3" key="1">
    <citation type="submission" date="2021-06" db="EMBL/GenBank/DDBJ databases">
        <authorList>
            <person name="Sun Q."/>
            <person name="Li D."/>
        </authorList>
    </citation>
    <scope>NUCLEOTIDE SEQUENCE [LARGE SCALE GENOMIC DNA]</scope>
    <source>
        <strain evidence="2 3">MSJ-5</strain>
    </source>
</reference>
<feature type="transmembrane region" description="Helical" evidence="1">
    <location>
        <begin position="62"/>
        <end position="79"/>
    </location>
</feature>
<keyword evidence="3" id="KW-1185">Reference proteome</keyword>
<accession>A0ABS6G411</accession>
<name>A0ABS6G411_9FIRM</name>
<protein>
    <submittedName>
        <fullName evidence="2">TRAG family protein</fullName>
    </submittedName>
</protein>
<evidence type="ECO:0000313" key="3">
    <source>
        <dbReference type="Proteomes" id="UP000779508"/>
    </source>
</evidence>
<dbReference type="Proteomes" id="UP000779508">
    <property type="component" value="Unassembled WGS sequence"/>
</dbReference>
<dbReference type="EMBL" id="JAHLQK010000004">
    <property type="protein sequence ID" value="MBU5676909.1"/>
    <property type="molecule type" value="Genomic_DNA"/>
</dbReference>
<comment type="caution">
    <text evidence="2">The sequence shown here is derived from an EMBL/GenBank/DDBJ whole genome shotgun (WGS) entry which is preliminary data.</text>
</comment>
<evidence type="ECO:0000313" key="2">
    <source>
        <dbReference type="EMBL" id="MBU5676909.1"/>
    </source>
</evidence>
<keyword evidence="1" id="KW-0472">Membrane</keyword>
<evidence type="ECO:0000256" key="1">
    <source>
        <dbReference type="SAM" id="Phobius"/>
    </source>
</evidence>
<feature type="transmembrane region" description="Helical" evidence="1">
    <location>
        <begin position="9"/>
        <end position="30"/>
    </location>
</feature>
<proteinExistence type="predicted"/>
<dbReference type="RefSeq" id="WP_216417238.1">
    <property type="nucleotide sequence ID" value="NZ_JAHLQK010000004.1"/>
</dbReference>
<keyword evidence="1" id="KW-0812">Transmembrane</keyword>
<organism evidence="2 3">
    <name type="scientific">Alkaliphilus flagellatus</name>
    <dbReference type="NCBI Taxonomy" id="2841507"/>
    <lineage>
        <taxon>Bacteria</taxon>
        <taxon>Bacillati</taxon>
        <taxon>Bacillota</taxon>
        <taxon>Clostridia</taxon>
        <taxon>Peptostreptococcales</taxon>
        <taxon>Natronincolaceae</taxon>
        <taxon>Alkaliphilus</taxon>
    </lineage>
</organism>
<gene>
    <name evidence="2" type="ORF">KQI88_10820</name>
</gene>
<sequence>MNKQKRTRLIMSILILIIGIVSSIFFSTLLHKLLSGETTNLSIPKLKDCVESFMSSRQHLKLFLYFIALSFLASIGFYFSNDKAYQSKLIKVTPMIYTPAVAGQNQHGSARWLTEKEKDQVFKSYVLIKNDKFIQSLMEENKKYINTSEGGKKTSD</sequence>